<accession>A0A388K893</accession>
<keyword evidence="3" id="KW-1185">Reference proteome</keyword>
<evidence type="ECO:0000313" key="3">
    <source>
        <dbReference type="Proteomes" id="UP000265515"/>
    </source>
</evidence>
<dbReference type="Gramene" id="GBG66268">
    <property type="protein sequence ID" value="GBG66268"/>
    <property type="gene ID" value="CBR_g57866"/>
</dbReference>
<gene>
    <name evidence="2" type="ORF">CBR_g57866</name>
</gene>
<feature type="compositionally biased region" description="Basic and acidic residues" evidence="1">
    <location>
        <begin position="248"/>
        <end position="260"/>
    </location>
</feature>
<feature type="compositionally biased region" description="Acidic residues" evidence="1">
    <location>
        <begin position="225"/>
        <end position="237"/>
    </location>
</feature>
<protein>
    <submittedName>
        <fullName evidence="2">Uncharacterized protein</fullName>
    </submittedName>
</protein>
<organism evidence="2 3">
    <name type="scientific">Chara braunii</name>
    <name type="common">Braun's stonewort</name>
    <dbReference type="NCBI Taxonomy" id="69332"/>
    <lineage>
        <taxon>Eukaryota</taxon>
        <taxon>Viridiplantae</taxon>
        <taxon>Streptophyta</taxon>
        <taxon>Charophyceae</taxon>
        <taxon>Charales</taxon>
        <taxon>Characeae</taxon>
        <taxon>Chara</taxon>
    </lineage>
</organism>
<sequence>MHPFVVYRLPIDQTTVSAVLDSGAVVLAISLRVVRRAGRWKDVTPLAEGDHFVSVDEDWSGPETASTPPMNEDVELVIIQAWRTGVEGDLLGFVFGSVEAGHRQPIVGELLILLTQILDDLPIDVISHCDESPAPHILPCSLTPYLQWSTCLEADWDNRSYPSHGNYLNPAEIIDFLFLDRGEPTSEEEEKDEEEGDKSEDTSEEDEYYSEHSEHESGVISKKEEEEEEASEEEEAEQAGTQGEDPTEAERRSAEIAEGK</sequence>
<evidence type="ECO:0000256" key="1">
    <source>
        <dbReference type="SAM" id="MobiDB-lite"/>
    </source>
</evidence>
<proteinExistence type="predicted"/>
<dbReference type="AlphaFoldDB" id="A0A388K893"/>
<name>A0A388K893_CHABU</name>
<dbReference type="EMBL" id="BFEA01000071">
    <property type="protein sequence ID" value="GBG66268.1"/>
    <property type="molecule type" value="Genomic_DNA"/>
</dbReference>
<reference evidence="2 3" key="1">
    <citation type="journal article" date="2018" name="Cell">
        <title>The Chara Genome: Secondary Complexity and Implications for Plant Terrestrialization.</title>
        <authorList>
            <person name="Nishiyama T."/>
            <person name="Sakayama H."/>
            <person name="Vries J.D."/>
            <person name="Buschmann H."/>
            <person name="Saint-Marcoux D."/>
            <person name="Ullrich K.K."/>
            <person name="Haas F.B."/>
            <person name="Vanderstraeten L."/>
            <person name="Becker D."/>
            <person name="Lang D."/>
            <person name="Vosolsobe S."/>
            <person name="Rombauts S."/>
            <person name="Wilhelmsson P.K.I."/>
            <person name="Janitza P."/>
            <person name="Kern R."/>
            <person name="Heyl A."/>
            <person name="Rumpler F."/>
            <person name="Villalobos L.I.A.C."/>
            <person name="Clay J.M."/>
            <person name="Skokan R."/>
            <person name="Toyoda A."/>
            <person name="Suzuki Y."/>
            <person name="Kagoshima H."/>
            <person name="Schijlen E."/>
            <person name="Tajeshwar N."/>
            <person name="Catarino B."/>
            <person name="Hetherington A.J."/>
            <person name="Saltykova A."/>
            <person name="Bonnot C."/>
            <person name="Breuninger H."/>
            <person name="Symeonidi A."/>
            <person name="Radhakrishnan G.V."/>
            <person name="Van Nieuwerburgh F."/>
            <person name="Deforce D."/>
            <person name="Chang C."/>
            <person name="Karol K.G."/>
            <person name="Hedrich R."/>
            <person name="Ulvskov P."/>
            <person name="Glockner G."/>
            <person name="Delwiche C.F."/>
            <person name="Petrasek J."/>
            <person name="Van de Peer Y."/>
            <person name="Friml J."/>
            <person name="Beilby M."/>
            <person name="Dolan L."/>
            <person name="Kohara Y."/>
            <person name="Sugano S."/>
            <person name="Fujiyama A."/>
            <person name="Delaux P.-M."/>
            <person name="Quint M."/>
            <person name="TheiBen G."/>
            <person name="Hagemann M."/>
            <person name="Harholt J."/>
            <person name="Dunand C."/>
            <person name="Zachgo S."/>
            <person name="Langdale J."/>
            <person name="Maumus F."/>
            <person name="Straeten D.V.D."/>
            <person name="Gould S.B."/>
            <person name="Rensing S.A."/>
        </authorList>
    </citation>
    <scope>NUCLEOTIDE SEQUENCE [LARGE SCALE GENOMIC DNA]</scope>
    <source>
        <strain evidence="2 3">S276</strain>
    </source>
</reference>
<feature type="compositionally biased region" description="Basic and acidic residues" evidence="1">
    <location>
        <begin position="209"/>
        <end position="224"/>
    </location>
</feature>
<evidence type="ECO:0000313" key="2">
    <source>
        <dbReference type="EMBL" id="GBG66268.1"/>
    </source>
</evidence>
<feature type="region of interest" description="Disordered" evidence="1">
    <location>
        <begin position="184"/>
        <end position="260"/>
    </location>
</feature>
<feature type="compositionally biased region" description="Acidic residues" evidence="1">
    <location>
        <begin position="185"/>
        <end position="208"/>
    </location>
</feature>
<comment type="caution">
    <text evidence="2">The sequence shown here is derived from an EMBL/GenBank/DDBJ whole genome shotgun (WGS) entry which is preliminary data.</text>
</comment>
<dbReference type="Proteomes" id="UP000265515">
    <property type="component" value="Unassembled WGS sequence"/>
</dbReference>